<organism evidence="1 2">
    <name type="scientific">Portunus trituberculatus</name>
    <name type="common">Swimming crab</name>
    <name type="synonym">Neptunus trituberculatus</name>
    <dbReference type="NCBI Taxonomy" id="210409"/>
    <lineage>
        <taxon>Eukaryota</taxon>
        <taxon>Metazoa</taxon>
        <taxon>Ecdysozoa</taxon>
        <taxon>Arthropoda</taxon>
        <taxon>Crustacea</taxon>
        <taxon>Multicrustacea</taxon>
        <taxon>Malacostraca</taxon>
        <taxon>Eumalacostraca</taxon>
        <taxon>Eucarida</taxon>
        <taxon>Decapoda</taxon>
        <taxon>Pleocyemata</taxon>
        <taxon>Brachyura</taxon>
        <taxon>Eubrachyura</taxon>
        <taxon>Portunoidea</taxon>
        <taxon>Portunidae</taxon>
        <taxon>Portuninae</taxon>
        <taxon>Portunus</taxon>
    </lineage>
</organism>
<keyword evidence="2" id="KW-1185">Reference proteome</keyword>
<name>A0A5B7JAY8_PORTR</name>
<reference evidence="1 2" key="1">
    <citation type="submission" date="2019-05" db="EMBL/GenBank/DDBJ databases">
        <title>Another draft genome of Portunus trituberculatus and its Hox gene families provides insights of decapod evolution.</title>
        <authorList>
            <person name="Jeong J.-H."/>
            <person name="Song I."/>
            <person name="Kim S."/>
            <person name="Choi T."/>
            <person name="Kim D."/>
            <person name="Ryu S."/>
            <person name="Kim W."/>
        </authorList>
    </citation>
    <scope>NUCLEOTIDE SEQUENCE [LARGE SCALE GENOMIC DNA]</scope>
    <source>
        <tissue evidence="1">Muscle</tissue>
    </source>
</reference>
<dbReference type="EMBL" id="VSRR010094711">
    <property type="protein sequence ID" value="MPC93382.1"/>
    <property type="molecule type" value="Genomic_DNA"/>
</dbReference>
<evidence type="ECO:0000313" key="2">
    <source>
        <dbReference type="Proteomes" id="UP000324222"/>
    </source>
</evidence>
<gene>
    <name evidence="1" type="ORF">E2C01_088508</name>
</gene>
<comment type="caution">
    <text evidence="1">The sequence shown here is derived from an EMBL/GenBank/DDBJ whole genome shotgun (WGS) entry which is preliminary data.</text>
</comment>
<sequence>MSDRENVERLRVNGTVVTDKEEMKKVIKDFWEEIGGVGEVLDVKEGCVTLERKDADELNERISREEVEKYVKRQKNGKAAGPDEIT</sequence>
<dbReference type="AlphaFoldDB" id="A0A5B7JAY8"/>
<dbReference type="Proteomes" id="UP000324222">
    <property type="component" value="Unassembled WGS sequence"/>
</dbReference>
<proteinExistence type="predicted"/>
<protein>
    <submittedName>
        <fullName evidence="1">Uncharacterized protein</fullName>
    </submittedName>
</protein>
<evidence type="ECO:0000313" key="1">
    <source>
        <dbReference type="EMBL" id="MPC93382.1"/>
    </source>
</evidence>
<accession>A0A5B7JAY8</accession>